<accession>A0A383A9N9</accession>
<proteinExistence type="predicted"/>
<dbReference type="InterPro" id="IPR013216">
    <property type="entry name" value="Methyltransf_11"/>
</dbReference>
<dbReference type="EMBL" id="UINC01189904">
    <property type="protein sequence ID" value="SVE03798.1"/>
    <property type="molecule type" value="Genomic_DNA"/>
</dbReference>
<dbReference type="GO" id="GO:0008757">
    <property type="term" value="F:S-adenosylmethionine-dependent methyltransferase activity"/>
    <property type="evidence" value="ECO:0007669"/>
    <property type="project" value="InterPro"/>
</dbReference>
<dbReference type="AlphaFoldDB" id="A0A383A9N9"/>
<sequence length="121" mass="14398">VNEIVTVHTLEHINNLVHITKECHRILKPQGFLKIWVPHCHSTCAFSEMNHVRFFSAGTFNTFDISGNHPNHPYQNFLFKKKYVKLQVCKMQFKIRWYDKILENLLNKKPERGERILRGLP</sequence>
<reference evidence="2" key="1">
    <citation type="submission" date="2018-05" db="EMBL/GenBank/DDBJ databases">
        <authorList>
            <person name="Lanie J.A."/>
            <person name="Ng W.-L."/>
            <person name="Kazmierczak K.M."/>
            <person name="Andrzejewski T.M."/>
            <person name="Davidsen T.M."/>
            <person name="Wayne K.J."/>
            <person name="Tettelin H."/>
            <person name="Glass J.I."/>
            <person name="Rusch D."/>
            <person name="Podicherti R."/>
            <person name="Tsui H.-C.T."/>
            <person name="Winkler M.E."/>
        </authorList>
    </citation>
    <scope>NUCLEOTIDE SEQUENCE</scope>
</reference>
<feature type="non-terminal residue" evidence="2">
    <location>
        <position position="1"/>
    </location>
</feature>
<protein>
    <recommendedName>
        <fullName evidence="1">Methyltransferase type 11 domain-containing protein</fullName>
    </recommendedName>
</protein>
<evidence type="ECO:0000259" key="1">
    <source>
        <dbReference type="Pfam" id="PF08241"/>
    </source>
</evidence>
<evidence type="ECO:0000313" key="2">
    <source>
        <dbReference type="EMBL" id="SVE03798.1"/>
    </source>
</evidence>
<dbReference type="Gene3D" id="3.40.50.150">
    <property type="entry name" value="Vaccinia Virus protein VP39"/>
    <property type="match status" value="1"/>
</dbReference>
<name>A0A383A9N9_9ZZZZ</name>
<feature type="non-terminal residue" evidence="2">
    <location>
        <position position="121"/>
    </location>
</feature>
<organism evidence="2">
    <name type="scientific">marine metagenome</name>
    <dbReference type="NCBI Taxonomy" id="408172"/>
    <lineage>
        <taxon>unclassified sequences</taxon>
        <taxon>metagenomes</taxon>
        <taxon>ecological metagenomes</taxon>
    </lineage>
</organism>
<dbReference type="Pfam" id="PF08241">
    <property type="entry name" value="Methyltransf_11"/>
    <property type="match status" value="1"/>
</dbReference>
<gene>
    <name evidence="2" type="ORF">METZ01_LOCUS456652</name>
</gene>
<feature type="domain" description="Methyltransferase type 11" evidence="1">
    <location>
        <begin position="4"/>
        <end position="33"/>
    </location>
</feature>
<dbReference type="SUPFAM" id="SSF53335">
    <property type="entry name" value="S-adenosyl-L-methionine-dependent methyltransferases"/>
    <property type="match status" value="1"/>
</dbReference>
<dbReference type="InterPro" id="IPR029063">
    <property type="entry name" value="SAM-dependent_MTases_sf"/>
</dbReference>